<dbReference type="GO" id="GO:0009279">
    <property type="term" value="C:cell outer membrane"/>
    <property type="evidence" value="ECO:0007669"/>
    <property type="project" value="UniProtKB-SubCell"/>
</dbReference>
<keyword evidence="2 6" id="KW-0732">Signal</keyword>
<protein>
    <submittedName>
        <fullName evidence="8">Porin family protein</fullName>
    </submittedName>
</protein>
<evidence type="ECO:0000256" key="1">
    <source>
        <dbReference type="ARBA" id="ARBA00004442"/>
    </source>
</evidence>
<dbReference type="InterPro" id="IPR027385">
    <property type="entry name" value="Beta-barrel_OMP"/>
</dbReference>
<dbReference type="InterPro" id="IPR051692">
    <property type="entry name" value="OMP-like"/>
</dbReference>
<dbReference type="SUPFAM" id="SSF56925">
    <property type="entry name" value="OMPA-like"/>
    <property type="match status" value="1"/>
</dbReference>
<sequence>MYRLVVASAGLLAVLSVPALAADPTADVPMTAPGFDWTGYYAGLQAGYGWGRSDISGNDGGPFSVSPDIDGGFVGGHVAGLWQFDQAVIGAEAELNYSSIDGTAELGGPGNVVGTDIKWFGSVNAKAGYAMDRVLVYGIGGVAFAGIETSQSAGSAFSETRTNVGWTVGAGVDYALTDKFVVGAQYRYYDFGSEHYDGSSDFVGRDQDTKLNTVGINLSYKF</sequence>
<dbReference type="Pfam" id="PF13505">
    <property type="entry name" value="OMP_b-brl"/>
    <property type="match status" value="1"/>
</dbReference>
<evidence type="ECO:0000256" key="4">
    <source>
        <dbReference type="ARBA" id="ARBA00023237"/>
    </source>
</evidence>
<reference evidence="9" key="1">
    <citation type="journal article" date="2020" name="Mol. Plant Microbe">
        <title>Rhizobial microsymbionts of the narrowly endemic Oxytropis species growing in Kamchatka are characterized by significant genetic diversity and possess a set of genes that are associated with T3SS and T6SS secretion systems and can affect the development of symbiosis.</title>
        <authorList>
            <person name="Safronova V."/>
            <person name="Guro P."/>
            <person name="Sazanova A."/>
            <person name="Kuznetsova I."/>
            <person name="Belimov A."/>
            <person name="Yakubov V."/>
            <person name="Chirak E."/>
            <person name="Afonin A."/>
            <person name="Gogolev Y."/>
            <person name="Andronov E."/>
            <person name="Tikhonovich I."/>
        </authorList>
    </citation>
    <scope>NUCLEOTIDE SEQUENCE [LARGE SCALE GENOMIC DNA]</scope>
    <source>
        <strain evidence="9">583</strain>
    </source>
</reference>
<feature type="signal peptide" evidence="6">
    <location>
        <begin position="1"/>
        <end position="21"/>
    </location>
</feature>
<dbReference type="RefSeq" id="WP_183458758.1">
    <property type="nucleotide sequence ID" value="NZ_CP050296.1"/>
</dbReference>
<evidence type="ECO:0000256" key="5">
    <source>
        <dbReference type="ARBA" id="ARBA00038306"/>
    </source>
</evidence>
<dbReference type="AlphaFoldDB" id="A0A7G6SZV9"/>
<proteinExistence type="inferred from homology"/>
<dbReference type="EMBL" id="CP050296">
    <property type="protein sequence ID" value="QND60041.1"/>
    <property type="molecule type" value="Genomic_DNA"/>
</dbReference>
<feature type="domain" description="Outer membrane protein beta-barrel" evidence="7">
    <location>
        <begin position="9"/>
        <end position="222"/>
    </location>
</feature>
<keyword evidence="4" id="KW-0998">Cell outer membrane</keyword>
<evidence type="ECO:0000313" key="9">
    <source>
        <dbReference type="Proteomes" id="UP000515465"/>
    </source>
</evidence>
<gene>
    <name evidence="8" type="ORF">HB778_28450</name>
</gene>
<evidence type="ECO:0000256" key="2">
    <source>
        <dbReference type="ARBA" id="ARBA00022729"/>
    </source>
</evidence>
<evidence type="ECO:0000259" key="7">
    <source>
        <dbReference type="Pfam" id="PF13505"/>
    </source>
</evidence>
<feature type="chain" id="PRO_5028924638" evidence="6">
    <location>
        <begin position="22"/>
        <end position="222"/>
    </location>
</feature>
<dbReference type="PANTHER" id="PTHR34001">
    <property type="entry name" value="BLL7405 PROTEIN"/>
    <property type="match status" value="1"/>
</dbReference>
<dbReference type="PANTHER" id="PTHR34001:SF3">
    <property type="entry name" value="BLL7405 PROTEIN"/>
    <property type="match status" value="1"/>
</dbReference>
<evidence type="ECO:0000256" key="3">
    <source>
        <dbReference type="ARBA" id="ARBA00023136"/>
    </source>
</evidence>
<comment type="subcellular location">
    <subcellularLocation>
        <location evidence="1">Cell outer membrane</location>
    </subcellularLocation>
</comment>
<dbReference type="Proteomes" id="UP000515465">
    <property type="component" value="Chromosome"/>
</dbReference>
<name>A0A7G6SZV9_9HYPH</name>
<evidence type="ECO:0000256" key="6">
    <source>
        <dbReference type="SAM" id="SignalP"/>
    </source>
</evidence>
<organism evidence="8 9">
    <name type="scientific">Mesorhizobium huakuii</name>
    <dbReference type="NCBI Taxonomy" id="28104"/>
    <lineage>
        <taxon>Bacteria</taxon>
        <taxon>Pseudomonadati</taxon>
        <taxon>Pseudomonadota</taxon>
        <taxon>Alphaproteobacteria</taxon>
        <taxon>Hyphomicrobiales</taxon>
        <taxon>Phyllobacteriaceae</taxon>
        <taxon>Mesorhizobium</taxon>
    </lineage>
</organism>
<accession>A0A7G6SZV9</accession>
<comment type="similarity">
    <text evidence="5">Belongs to the Omp25/RopB family.</text>
</comment>
<dbReference type="Gene3D" id="2.40.160.20">
    <property type="match status" value="1"/>
</dbReference>
<keyword evidence="3" id="KW-0472">Membrane</keyword>
<dbReference type="InterPro" id="IPR011250">
    <property type="entry name" value="OMP/PagP_B-barrel"/>
</dbReference>
<evidence type="ECO:0000313" key="8">
    <source>
        <dbReference type="EMBL" id="QND60041.1"/>
    </source>
</evidence>